<evidence type="ECO:0000313" key="4">
    <source>
        <dbReference type="Proteomes" id="UP000031552"/>
    </source>
</evidence>
<dbReference type="EMBL" id="CCEJ010000010">
    <property type="protein sequence ID" value="CDR34905.1"/>
    <property type="molecule type" value="Genomic_DNA"/>
</dbReference>
<protein>
    <submittedName>
        <fullName evidence="3">Membrane protein</fullName>
    </submittedName>
</protein>
<evidence type="ECO:0000256" key="2">
    <source>
        <dbReference type="SAM" id="Phobius"/>
    </source>
</evidence>
<reference evidence="3" key="2">
    <citation type="submission" date="2014-09" db="EMBL/GenBank/DDBJ databases">
        <title>Criblamydia sequanensis harbors a mega-plasmid encoding arsenite resistance.</title>
        <authorList>
            <person name="Bertelli C."/>
            <person name="Goesmann A."/>
            <person name="Greub G."/>
        </authorList>
    </citation>
    <scope>NUCLEOTIDE SEQUENCE [LARGE SCALE GENOMIC DNA]</scope>
    <source>
        <strain evidence="3">CRIB-18</strain>
    </source>
</reference>
<keyword evidence="2" id="KW-0812">Transmembrane</keyword>
<keyword evidence="2" id="KW-0472">Membrane</keyword>
<dbReference type="Proteomes" id="UP000031552">
    <property type="component" value="Unassembled WGS sequence"/>
</dbReference>
<keyword evidence="1" id="KW-0175">Coiled coil</keyword>
<gene>
    <name evidence="3" type="ORF">CSEC_2099</name>
</gene>
<feature type="coiled-coil region" evidence="1">
    <location>
        <begin position="113"/>
        <end position="140"/>
    </location>
</feature>
<dbReference type="RefSeq" id="WP_041018452.1">
    <property type="nucleotide sequence ID" value="NZ_CCEJ010000010.1"/>
</dbReference>
<name>A0A090D2S9_9BACT</name>
<accession>A0A090D2S9</accession>
<feature type="transmembrane region" description="Helical" evidence="2">
    <location>
        <begin position="64"/>
        <end position="87"/>
    </location>
</feature>
<keyword evidence="4" id="KW-1185">Reference proteome</keyword>
<sequence length="286" mass="32814">MSSVTPPSGLSTLFIACDNICDYIPVISTITNLFFGILEKMVLVYVQSTSLKENHYFSYIKDKSIFRCITLLVPFLGNILVGILDLINKKPKEENDFDFLARIQGIDLSAMPKSIYENNLVKAQEMINALTESLDSQIENLKGALNDFKSASVQPQIINEEWNEIKTSFSDIKKQKVALENSKLSQHPKIFPKLQKLLDLQKSFIAWRHSNYKKYIDTLTNEETLKEAQRYYISTFNPLFKPLEIESPKELMAAVLNRIEDLAKSDEEHLIIELEELHLKFNSSLV</sequence>
<dbReference type="AlphaFoldDB" id="A0A090D2S9"/>
<proteinExistence type="predicted"/>
<evidence type="ECO:0000313" key="3">
    <source>
        <dbReference type="EMBL" id="CDR34905.1"/>
    </source>
</evidence>
<reference evidence="3" key="1">
    <citation type="submission" date="2013-12" db="EMBL/GenBank/DDBJ databases">
        <authorList>
            <person name="Linke B."/>
        </authorList>
    </citation>
    <scope>NUCLEOTIDE SEQUENCE [LARGE SCALE GENOMIC DNA]</scope>
    <source>
        <strain evidence="3">CRIB-18</strain>
    </source>
</reference>
<comment type="caution">
    <text evidence="3">The sequence shown here is derived from an EMBL/GenBank/DDBJ whole genome shotgun (WGS) entry which is preliminary data.</text>
</comment>
<evidence type="ECO:0000256" key="1">
    <source>
        <dbReference type="SAM" id="Coils"/>
    </source>
</evidence>
<dbReference type="OrthoDB" id="22571at2"/>
<keyword evidence="2" id="KW-1133">Transmembrane helix</keyword>
<organism evidence="3 4">
    <name type="scientific">Candidatus Criblamydia sequanensis CRIB-18</name>
    <dbReference type="NCBI Taxonomy" id="1437425"/>
    <lineage>
        <taxon>Bacteria</taxon>
        <taxon>Pseudomonadati</taxon>
        <taxon>Chlamydiota</taxon>
        <taxon>Chlamydiia</taxon>
        <taxon>Parachlamydiales</taxon>
        <taxon>Candidatus Criblamydiaceae</taxon>
        <taxon>Candidatus Criblamydia</taxon>
    </lineage>
</organism>